<dbReference type="GO" id="GO:0016020">
    <property type="term" value="C:membrane"/>
    <property type="evidence" value="ECO:0007669"/>
    <property type="project" value="UniProtKB-SubCell"/>
</dbReference>
<sequence>MAFLFRGYVRLLQRWTLPTQMVTASICAGTGDLIHQLGFEEKRLDEIEWYKTRRLMAYGGLVFAPCSNTWHRVLNRINLRNRVTTVLARTATDLTFFSPFATCLFYAAQGTMEARPFRTPAIPDAPQGIYERLEERLWPTVQKQWAVFGPANLINLSVVPLYARPPFMNVISIGWNTFLASAQSRGGLTPEEALSRDILIAAAEVME</sequence>
<evidence type="ECO:0000256" key="1">
    <source>
        <dbReference type="ARBA" id="ARBA00004141"/>
    </source>
</evidence>
<keyword evidence="5" id="KW-0472">Membrane</keyword>
<keyword evidence="8" id="KW-1185">Reference proteome</keyword>
<comment type="similarity">
    <text evidence="2 6">Belongs to the peroxisomal membrane protein PXMP2/4 family.</text>
</comment>
<dbReference type="GO" id="GO:0005739">
    <property type="term" value="C:mitochondrion"/>
    <property type="evidence" value="ECO:0007669"/>
    <property type="project" value="TreeGrafter"/>
</dbReference>
<name>A0A9P6W415_RHOMI</name>
<evidence type="ECO:0000256" key="5">
    <source>
        <dbReference type="ARBA" id="ARBA00023136"/>
    </source>
</evidence>
<dbReference type="Pfam" id="PF04117">
    <property type="entry name" value="Mpv17_PMP22"/>
    <property type="match status" value="1"/>
</dbReference>
<organism evidence="7 8">
    <name type="scientific">Rhodotorula mucilaginosa</name>
    <name type="common">Yeast</name>
    <name type="synonym">Rhodotorula rubra</name>
    <dbReference type="NCBI Taxonomy" id="5537"/>
    <lineage>
        <taxon>Eukaryota</taxon>
        <taxon>Fungi</taxon>
        <taxon>Dikarya</taxon>
        <taxon>Basidiomycota</taxon>
        <taxon>Pucciniomycotina</taxon>
        <taxon>Microbotryomycetes</taxon>
        <taxon>Sporidiobolales</taxon>
        <taxon>Sporidiobolaceae</taxon>
        <taxon>Rhodotorula</taxon>
    </lineage>
</organism>
<keyword evidence="4" id="KW-1133">Transmembrane helix</keyword>
<evidence type="ECO:0000256" key="6">
    <source>
        <dbReference type="RuleBase" id="RU363053"/>
    </source>
</evidence>
<evidence type="ECO:0000313" key="8">
    <source>
        <dbReference type="Proteomes" id="UP000777482"/>
    </source>
</evidence>
<accession>A0A9P6W415</accession>
<dbReference type="EMBL" id="PUHQ01000034">
    <property type="protein sequence ID" value="KAG0661554.1"/>
    <property type="molecule type" value="Genomic_DNA"/>
</dbReference>
<evidence type="ECO:0000256" key="3">
    <source>
        <dbReference type="ARBA" id="ARBA00022692"/>
    </source>
</evidence>
<dbReference type="PANTHER" id="PTHR11266">
    <property type="entry name" value="PEROXISOMAL MEMBRANE PROTEIN 2, PXMP2 MPV17"/>
    <property type="match status" value="1"/>
</dbReference>
<gene>
    <name evidence="7" type="primary">MPV17</name>
    <name evidence="7" type="ORF">C6P46_003966</name>
</gene>
<evidence type="ECO:0000256" key="2">
    <source>
        <dbReference type="ARBA" id="ARBA00006824"/>
    </source>
</evidence>
<dbReference type="Proteomes" id="UP000777482">
    <property type="component" value="Unassembled WGS sequence"/>
</dbReference>
<dbReference type="AlphaFoldDB" id="A0A9P6W415"/>
<evidence type="ECO:0000256" key="4">
    <source>
        <dbReference type="ARBA" id="ARBA00022989"/>
    </source>
</evidence>
<dbReference type="InterPro" id="IPR007248">
    <property type="entry name" value="Mpv17_PMP22"/>
</dbReference>
<reference evidence="7 8" key="1">
    <citation type="submission" date="2020-11" db="EMBL/GenBank/DDBJ databases">
        <title>Kefir isolates.</title>
        <authorList>
            <person name="Marcisauskas S."/>
            <person name="Kim Y."/>
            <person name="Blasche S."/>
        </authorList>
    </citation>
    <scope>NUCLEOTIDE SEQUENCE [LARGE SCALE GENOMIC DNA]</scope>
    <source>
        <strain evidence="7 8">KR</strain>
    </source>
</reference>
<comment type="subcellular location">
    <subcellularLocation>
        <location evidence="1">Membrane</location>
        <topology evidence="1">Multi-pass membrane protein</topology>
    </subcellularLocation>
</comment>
<keyword evidence="3" id="KW-0812">Transmembrane</keyword>
<proteinExistence type="inferred from homology"/>
<dbReference type="OrthoDB" id="430207at2759"/>
<comment type="caution">
    <text evidence="7">The sequence shown here is derived from an EMBL/GenBank/DDBJ whole genome shotgun (WGS) entry which is preliminary data.</text>
</comment>
<dbReference type="PANTHER" id="PTHR11266:SF17">
    <property type="entry name" value="PROTEIN MPV17"/>
    <property type="match status" value="1"/>
</dbReference>
<protein>
    <submittedName>
        <fullName evidence="7">Protein Mpv17</fullName>
    </submittedName>
</protein>
<evidence type="ECO:0000313" key="7">
    <source>
        <dbReference type="EMBL" id="KAG0661554.1"/>
    </source>
</evidence>